<evidence type="ECO:0000313" key="12">
    <source>
        <dbReference type="Proteomes" id="UP000283509"/>
    </source>
</evidence>
<keyword evidence="8" id="KW-0695">RNA-directed DNA polymerase</keyword>
<keyword evidence="6" id="KW-0255">Endonuclease</keyword>
<dbReference type="EC" id="2.7.7.49" evidence="1"/>
<dbReference type="Pfam" id="PF17919">
    <property type="entry name" value="RT_RNaseH_2"/>
    <property type="match status" value="1"/>
</dbReference>
<keyword evidence="7" id="KW-0378">Hydrolase</keyword>
<dbReference type="InterPro" id="IPR000477">
    <property type="entry name" value="RT_dom"/>
</dbReference>
<organism evidence="11 12">
    <name type="scientific">Penaeus vannamei</name>
    <name type="common">Whiteleg shrimp</name>
    <name type="synonym">Litopenaeus vannamei</name>
    <dbReference type="NCBI Taxonomy" id="6689"/>
    <lineage>
        <taxon>Eukaryota</taxon>
        <taxon>Metazoa</taxon>
        <taxon>Ecdysozoa</taxon>
        <taxon>Arthropoda</taxon>
        <taxon>Crustacea</taxon>
        <taxon>Multicrustacea</taxon>
        <taxon>Malacostraca</taxon>
        <taxon>Eumalacostraca</taxon>
        <taxon>Eucarida</taxon>
        <taxon>Decapoda</taxon>
        <taxon>Dendrobranchiata</taxon>
        <taxon>Penaeoidea</taxon>
        <taxon>Penaeidae</taxon>
        <taxon>Penaeus</taxon>
    </lineage>
</organism>
<dbReference type="PANTHER" id="PTHR37984:SF5">
    <property type="entry name" value="PROTEIN NYNRIN-LIKE"/>
    <property type="match status" value="1"/>
</dbReference>
<dbReference type="AlphaFoldDB" id="A0A423SC86"/>
<evidence type="ECO:0000256" key="5">
    <source>
        <dbReference type="ARBA" id="ARBA00022722"/>
    </source>
</evidence>
<dbReference type="CDD" id="cd01647">
    <property type="entry name" value="RT_LTR"/>
    <property type="match status" value="1"/>
</dbReference>
<comment type="caution">
    <text evidence="11">The sequence shown here is derived from an EMBL/GenBank/DDBJ whole genome shotgun (WGS) entry which is preliminary data.</text>
</comment>
<dbReference type="PROSITE" id="PS50878">
    <property type="entry name" value="RT_POL"/>
    <property type="match status" value="1"/>
</dbReference>
<feature type="domain" description="Reverse transcriptase" evidence="10">
    <location>
        <begin position="46"/>
        <end position="222"/>
    </location>
</feature>
<evidence type="ECO:0000256" key="3">
    <source>
        <dbReference type="ARBA" id="ARBA00022679"/>
    </source>
</evidence>
<keyword evidence="9" id="KW-0511">Multifunctional enzyme</keyword>
<dbReference type="Proteomes" id="UP000283509">
    <property type="component" value="Unassembled WGS sequence"/>
</dbReference>
<evidence type="ECO:0000259" key="10">
    <source>
        <dbReference type="PROSITE" id="PS50878"/>
    </source>
</evidence>
<evidence type="ECO:0000256" key="8">
    <source>
        <dbReference type="ARBA" id="ARBA00022918"/>
    </source>
</evidence>
<reference evidence="11 12" key="2">
    <citation type="submission" date="2019-01" db="EMBL/GenBank/DDBJ databases">
        <title>The decoding of complex shrimp genome reveals the adaptation for benthos swimmer, frequently molting mechanism and breeding impact on genome.</title>
        <authorList>
            <person name="Sun Y."/>
            <person name="Gao Y."/>
            <person name="Yu Y."/>
        </authorList>
    </citation>
    <scope>NUCLEOTIDE SEQUENCE [LARGE SCALE GENOMIC DNA]</scope>
    <source>
        <tissue evidence="11">Muscle</tissue>
    </source>
</reference>
<evidence type="ECO:0000256" key="1">
    <source>
        <dbReference type="ARBA" id="ARBA00012493"/>
    </source>
</evidence>
<proteinExistence type="predicted"/>
<evidence type="ECO:0000256" key="6">
    <source>
        <dbReference type="ARBA" id="ARBA00022759"/>
    </source>
</evidence>
<dbReference type="FunFam" id="3.10.10.10:FF:000007">
    <property type="entry name" value="Retrovirus-related Pol polyprotein from transposon 17.6-like Protein"/>
    <property type="match status" value="1"/>
</dbReference>
<evidence type="ECO:0000256" key="9">
    <source>
        <dbReference type="ARBA" id="ARBA00023268"/>
    </source>
</evidence>
<dbReference type="FunFam" id="3.30.70.270:FF:000020">
    <property type="entry name" value="Transposon Tf2-6 polyprotein-like Protein"/>
    <property type="match status" value="1"/>
</dbReference>
<dbReference type="GO" id="GO:0004519">
    <property type="term" value="F:endonuclease activity"/>
    <property type="evidence" value="ECO:0007669"/>
    <property type="project" value="UniProtKB-KW"/>
</dbReference>
<dbReference type="EMBL" id="QCYY01003985">
    <property type="protein sequence ID" value="ROT61804.1"/>
    <property type="molecule type" value="Genomic_DNA"/>
</dbReference>
<keyword evidence="2" id="KW-0645">Protease</keyword>
<dbReference type="CDD" id="cd09274">
    <property type="entry name" value="RNase_HI_RT_Ty3"/>
    <property type="match status" value="1"/>
</dbReference>
<dbReference type="GO" id="GO:0003964">
    <property type="term" value="F:RNA-directed DNA polymerase activity"/>
    <property type="evidence" value="ECO:0007669"/>
    <property type="project" value="UniProtKB-KW"/>
</dbReference>
<name>A0A423SC86_PENVA</name>
<dbReference type="Gene3D" id="3.10.10.10">
    <property type="entry name" value="HIV Type 1 Reverse Transcriptase, subunit A, domain 1"/>
    <property type="match status" value="1"/>
</dbReference>
<dbReference type="FunFam" id="3.10.20.370:FF:000001">
    <property type="entry name" value="Retrovirus-related Pol polyprotein from transposon 17.6-like protein"/>
    <property type="match status" value="1"/>
</dbReference>
<dbReference type="GO" id="GO:0008233">
    <property type="term" value="F:peptidase activity"/>
    <property type="evidence" value="ECO:0007669"/>
    <property type="project" value="UniProtKB-KW"/>
</dbReference>
<dbReference type="PANTHER" id="PTHR37984">
    <property type="entry name" value="PROTEIN CBG26694"/>
    <property type="match status" value="1"/>
</dbReference>
<dbReference type="OrthoDB" id="6378979at2759"/>
<reference evidence="11 12" key="1">
    <citation type="submission" date="2018-04" db="EMBL/GenBank/DDBJ databases">
        <authorList>
            <person name="Zhang X."/>
            <person name="Yuan J."/>
            <person name="Li F."/>
            <person name="Xiang J."/>
        </authorList>
    </citation>
    <scope>NUCLEOTIDE SEQUENCE [LARGE SCALE GENOMIC DNA]</scope>
    <source>
        <tissue evidence="11">Muscle</tissue>
    </source>
</reference>
<accession>A0A423SC86</accession>
<evidence type="ECO:0000256" key="7">
    <source>
        <dbReference type="ARBA" id="ARBA00022801"/>
    </source>
</evidence>
<dbReference type="SUPFAM" id="SSF56672">
    <property type="entry name" value="DNA/RNA polymerases"/>
    <property type="match status" value="1"/>
</dbReference>
<keyword evidence="4" id="KW-0548">Nucleotidyltransferase</keyword>
<keyword evidence="3" id="KW-0808">Transferase</keyword>
<dbReference type="InterPro" id="IPR050951">
    <property type="entry name" value="Retrovirus_Pol_polyprotein"/>
</dbReference>
<dbReference type="Pfam" id="PF00078">
    <property type="entry name" value="RVT_1"/>
    <property type="match status" value="1"/>
</dbReference>
<evidence type="ECO:0000256" key="4">
    <source>
        <dbReference type="ARBA" id="ARBA00022695"/>
    </source>
</evidence>
<dbReference type="GO" id="GO:0006508">
    <property type="term" value="P:proteolysis"/>
    <property type="evidence" value="ECO:0007669"/>
    <property type="project" value="UniProtKB-KW"/>
</dbReference>
<keyword evidence="5" id="KW-0540">Nuclease</keyword>
<protein>
    <recommendedName>
        <fullName evidence="1">RNA-directed DNA polymerase</fullName>
        <ecNumber evidence="1">2.7.7.49</ecNumber>
    </recommendedName>
</protein>
<dbReference type="InterPro" id="IPR043128">
    <property type="entry name" value="Rev_trsase/Diguanyl_cyclase"/>
</dbReference>
<keyword evidence="12" id="KW-1185">Reference proteome</keyword>
<dbReference type="InterPro" id="IPR041577">
    <property type="entry name" value="RT_RNaseH_2"/>
</dbReference>
<gene>
    <name evidence="11" type="ORF">C7M84_020379</name>
</gene>
<sequence length="594" mass="66890">MIAAGPFALYVPGRPELPKNADLNNIMVFGTKTKDKTHWFLCKNADELKVSKSSSSLVAAPLHLVKKDGDWRPCGDYRHLNTITAPDRYPLPHLHSFSHKLSGCTVFSRIDLVRAYHQIPIAEEDIPKTAVIAPFGLFEFLRMPFGLRNAAQTFQRFINDVTRGLKGVFAYIDDILVASASEADHARHLRTLFGRLQEAGVVINPGKCLFGAASISFLGHTVTSQGITPAQEKVTAIRKFPKPATEKQLRKFLEMFNFYRRFVLKCAQLLKPLHALITPNRASRNTKIKWTPPTNEAFEACKEALASANLLNHPLPEAPLNIAVDASDTAIGAVLQQRRGKQWQPLAFFSQMLSPRQSRYSAFGRELLAANSAVRHFQPYVEAKEFHILTDHKPLTFALHSRTRRQSPREERHLDYIYISHMKQALTSSSSNRRWVDQLPHALLNIRTSFKEDLQCTAAEMVYGTTLALPADFIVTAGNFEPGTFGKQLCEQMTRVRSRPTRPTRQQDIYMPPGLQDCSHVFVRKHPRPPLCPPYEGPFPVIRRGDKTITIRRPKGEDTVTVDRVKPAHLHQPIKIAKVRFATAKLEGECCSGS</sequence>
<evidence type="ECO:0000256" key="2">
    <source>
        <dbReference type="ARBA" id="ARBA00022670"/>
    </source>
</evidence>
<dbReference type="Gene3D" id="3.30.70.270">
    <property type="match status" value="2"/>
</dbReference>
<evidence type="ECO:0000313" key="11">
    <source>
        <dbReference type="EMBL" id="ROT61804.1"/>
    </source>
</evidence>
<dbReference type="InterPro" id="IPR043502">
    <property type="entry name" value="DNA/RNA_pol_sf"/>
</dbReference>